<sequence length="109" mass="11842">MTARVITTGIVVLAAVVVMMIIGFTVFEVKDPVIAIGSILPKDPIIAVGLVAEKSMGYFPMNGVFSVNKIGVSHPGRTPEAITENEWRFMLENTTTHRHAFAIGKEEKS</sequence>
<gene>
    <name evidence="2" type="ORF">VITISV_002082</name>
</gene>
<keyword evidence="1" id="KW-0812">Transmembrane</keyword>
<organism evidence="2">
    <name type="scientific">Vitis vinifera</name>
    <name type="common">Grape</name>
    <dbReference type="NCBI Taxonomy" id="29760"/>
    <lineage>
        <taxon>Eukaryota</taxon>
        <taxon>Viridiplantae</taxon>
        <taxon>Streptophyta</taxon>
        <taxon>Embryophyta</taxon>
        <taxon>Tracheophyta</taxon>
        <taxon>Spermatophyta</taxon>
        <taxon>Magnoliopsida</taxon>
        <taxon>eudicotyledons</taxon>
        <taxon>Gunneridae</taxon>
        <taxon>Pentapetalae</taxon>
        <taxon>rosids</taxon>
        <taxon>Vitales</taxon>
        <taxon>Vitaceae</taxon>
        <taxon>Viteae</taxon>
        <taxon>Vitis</taxon>
    </lineage>
</organism>
<proteinExistence type="predicted"/>
<keyword evidence="1" id="KW-0472">Membrane</keyword>
<name>A5BEG0_VITVI</name>
<evidence type="ECO:0000313" key="2">
    <source>
        <dbReference type="EMBL" id="CAN83163.1"/>
    </source>
</evidence>
<keyword evidence="1" id="KW-1133">Transmembrane helix</keyword>
<protein>
    <submittedName>
        <fullName evidence="2">Uncharacterized protein</fullName>
    </submittedName>
</protein>
<feature type="transmembrane region" description="Helical" evidence="1">
    <location>
        <begin position="6"/>
        <end position="27"/>
    </location>
</feature>
<reference evidence="2" key="1">
    <citation type="journal article" date="2007" name="PLoS ONE">
        <title>The first genome sequence of an elite grapevine cultivar (Pinot noir Vitis vinifera L.): coping with a highly heterozygous genome.</title>
        <authorList>
            <person name="Velasco R."/>
            <person name="Zharkikh A."/>
            <person name="Troggio M."/>
            <person name="Cartwright D.A."/>
            <person name="Cestaro A."/>
            <person name="Pruss D."/>
            <person name="Pindo M."/>
            <person name="FitzGerald L.M."/>
            <person name="Vezzulli S."/>
            <person name="Reid J."/>
            <person name="Malacarne G."/>
            <person name="Iliev D."/>
            <person name="Coppola G."/>
            <person name="Wardell B."/>
            <person name="Micheletti D."/>
            <person name="Macalma T."/>
            <person name="Facci M."/>
            <person name="Mitchell J.T."/>
            <person name="Perazzolli M."/>
            <person name="Eldredge G."/>
            <person name="Gatto P."/>
            <person name="Oyzerski R."/>
            <person name="Moretto M."/>
            <person name="Gutin N."/>
            <person name="Stefanini M."/>
            <person name="Chen Y."/>
            <person name="Segala C."/>
            <person name="Davenport C."/>
            <person name="Dematte L."/>
            <person name="Mraz A."/>
            <person name="Battilana J."/>
            <person name="Stormo K."/>
            <person name="Costa F."/>
            <person name="Tao Q."/>
            <person name="Si-Ammour A."/>
            <person name="Harkins T."/>
            <person name="Lackey A."/>
            <person name="Perbost C."/>
            <person name="Taillon B."/>
            <person name="Stella A."/>
            <person name="Solovyev V."/>
            <person name="Fawcett J.A."/>
            <person name="Sterck L."/>
            <person name="Vandepoele K."/>
            <person name="Grando S.M."/>
            <person name="Toppo S."/>
            <person name="Moser C."/>
            <person name="Lanchbury J."/>
            <person name="Bogden R."/>
            <person name="Skolnick M."/>
            <person name="Sgaramella V."/>
            <person name="Bhatnagar S.K."/>
            <person name="Fontana P."/>
            <person name="Gutin A."/>
            <person name="Van de Peer Y."/>
            <person name="Salamini F."/>
            <person name="Viola R."/>
        </authorList>
    </citation>
    <scope>NUCLEOTIDE SEQUENCE</scope>
</reference>
<accession>A5BEG0</accession>
<dbReference type="EMBL" id="AM456609">
    <property type="protein sequence ID" value="CAN83163.1"/>
    <property type="molecule type" value="Genomic_DNA"/>
</dbReference>
<dbReference type="AlphaFoldDB" id="A5BEG0"/>
<evidence type="ECO:0000256" key="1">
    <source>
        <dbReference type="SAM" id="Phobius"/>
    </source>
</evidence>